<dbReference type="SUPFAM" id="SSF46689">
    <property type="entry name" value="Homeodomain-like"/>
    <property type="match status" value="2"/>
</dbReference>
<dbReference type="InterPro" id="IPR009057">
    <property type="entry name" value="Homeodomain-like_sf"/>
</dbReference>
<dbReference type="PROSITE" id="PS00041">
    <property type="entry name" value="HTH_ARAC_FAMILY_1"/>
    <property type="match status" value="1"/>
</dbReference>
<dbReference type="OrthoDB" id="9809338at2"/>
<evidence type="ECO:0000259" key="5">
    <source>
        <dbReference type="PROSITE" id="PS01124"/>
    </source>
</evidence>
<dbReference type="InterPro" id="IPR018062">
    <property type="entry name" value="HTH_AraC-typ_CS"/>
</dbReference>
<dbReference type="InterPro" id="IPR050204">
    <property type="entry name" value="AraC_XylS_family_regulators"/>
</dbReference>
<dbReference type="PANTHER" id="PTHR46796">
    <property type="entry name" value="HTH-TYPE TRANSCRIPTIONAL ACTIVATOR RHAS-RELATED"/>
    <property type="match status" value="1"/>
</dbReference>
<dbReference type="InterPro" id="IPR003313">
    <property type="entry name" value="AraC-bd"/>
</dbReference>
<dbReference type="Pfam" id="PF12833">
    <property type="entry name" value="HTH_18"/>
    <property type="match status" value="1"/>
</dbReference>
<dbReference type="PANTHER" id="PTHR46796:SF2">
    <property type="entry name" value="TRANSCRIPTIONAL REGULATORY PROTEIN"/>
    <property type="match status" value="1"/>
</dbReference>
<dbReference type="AlphaFoldDB" id="A0A2C9ZZE5"/>
<keyword evidence="7" id="KW-1185">Reference proteome</keyword>
<evidence type="ECO:0000313" key="6">
    <source>
        <dbReference type="EMBL" id="OUL56141.1"/>
    </source>
</evidence>
<protein>
    <submittedName>
        <fullName evidence="6">AraC family transcriptional regulator</fullName>
    </submittedName>
</protein>
<name>A0A2C9ZZE5_PSEDV</name>
<dbReference type="Proteomes" id="UP000194841">
    <property type="component" value="Unassembled WGS sequence"/>
</dbReference>
<keyword evidence="3" id="KW-0010">Activator</keyword>
<gene>
    <name evidence="6" type="ORF">B1199_18670</name>
</gene>
<dbReference type="Pfam" id="PF02311">
    <property type="entry name" value="AraC_binding"/>
    <property type="match status" value="1"/>
</dbReference>
<evidence type="ECO:0000256" key="3">
    <source>
        <dbReference type="ARBA" id="ARBA00023159"/>
    </source>
</evidence>
<evidence type="ECO:0000256" key="1">
    <source>
        <dbReference type="ARBA" id="ARBA00023015"/>
    </source>
</evidence>
<dbReference type="GO" id="GO:0003700">
    <property type="term" value="F:DNA-binding transcription factor activity"/>
    <property type="evidence" value="ECO:0007669"/>
    <property type="project" value="InterPro"/>
</dbReference>
<keyword evidence="2" id="KW-0238">DNA-binding</keyword>
<comment type="caution">
    <text evidence="6">The sequence shown here is derived from an EMBL/GenBank/DDBJ whole genome shotgun (WGS) entry which is preliminary data.</text>
</comment>
<organism evidence="6 7">
    <name type="scientific">Pseudoalteromonas ulvae</name>
    <dbReference type="NCBI Taxonomy" id="107327"/>
    <lineage>
        <taxon>Bacteria</taxon>
        <taxon>Pseudomonadati</taxon>
        <taxon>Pseudomonadota</taxon>
        <taxon>Gammaproteobacteria</taxon>
        <taxon>Alteromonadales</taxon>
        <taxon>Pseudoalteromonadaceae</taxon>
        <taxon>Pseudoalteromonas</taxon>
    </lineage>
</organism>
<dbReference type="RefSeq" id="WP_086745655.1">
    <property type="nucleotide sequence ID" value="NZ_MWPV01000007.1"/>
</dbReference>
<feature type="domain" description="HTH araC/xylS-type" evidence="5">
    <location>
        <begin position="173"/>
        <end position="270"/>
    </location>
</feature>
<dbReference type="SMART" id="SM00342">
    <property type="entry name" value="HTH_ARAC"/>
    <property type="match status" value="1"/>
</dbReference>
<dbReference type="PROSITE" id="PS01124">
    <property type="entry name" value="HTH_ARAC_FAMILY_2"/>
    <property type="match status" value="1"/>
</dbReference>
<dbReference type="InterPro" id="IPR037923">
    <property type="entry name" value="HTH-like"/>
</dbReference>
<dbReference type="SUPFAM" id="SSF51215">
    <property type="entry name" value="Regulatory protein AraC"/>
    <property type="match status" value="1"/>
</dbReference>
<keyword evidence="4" id="KW-0804">Transcription</keyword>
<evidence type="ECO:0000313" key="7">
    <source>
        <dbReference type="Proteomes" id="UP000194841"/>
    </source>
</evidence>
<evidence type="ECO:0000256" key="4">
    <source>
        <dbReference type="ARBA" id="ARBA00023163"/>
    </source>
</evidence>
<sequence length="277" mass="31713">MSSEQTHFHYHADLNGLEVLQASFKQQNFSRHCHEGYTIGLIDCGAQKFFRSGHDHIAPKNSIILVNADQVHNGQTATEHGWSYRAMYPTPQHFEQLAHQLSGTRCGAPYFNQAVLQSPTLASQLHILLEALTEPSNTLLKESLFHTFMVQLMLASQHTPRSLKQMPNNANLSRSKQFLDEYCTQEISLERLATLCHLSPFHFLRQFKKQFSLTPHAYQIQRRLHKAKQLLKLGSTVIDTAQACGFHDQSHFHRHFKANLGVTPGRYSQLFKIQKVK</sequence>
<reference evidence="6 7" key="1">
    <citation type="submission" date="2017-02" db="EMBL/GenBank/DDBJ databases">
        <title>Pseudoalteromonas ulvae TC14 Genome.</title>
        <authorList>
            <person name="Molmeret M."/>
        </authorList>
    </citation>
    <scope>NUCLEOTIDE SEQUENCE [LARGE SCALE GENOMIC DNA]</scope>
    <source>
        <strain evidence="6">TC14</strain>
    </source>
</reference>
<proteinExistence type="predicted"/>
<dbReference type="EMBL" id="MWPV01000007">
    <property type="protein sequence ID" value="OUL56141.1"/>
    <property type="molecule type" value="Genomic_DNA"/>
</dbReference>
<dbReference type="InterPro" id="IPR018060">
    <property type="entry name" value="HTH_AraC"/>
</dbReference>
<dbReference type="GO" id="GO:0043565">
    <property type="term" value="F:sequence-specific DNA binding"/>
    <property type="evidence" value="ECO:0007669"/>
    <property type="project" value="InterPro"/>
</dbReference>
<dbReference type="Gene3D" id="1.10.10.60">
    <property type="entry name" value="Homeodomain-like"/>
    <property type="match status" value="2"/>
</dbReference>
<keyword evidence="1" id="KW-0805">Transcription regulation</keyword>
<accession>A0A2C9ZZE5</accession>
<evidence type="ECO:0000256" key="2">
    <source>
        <dbReference type="ARBA" id="ARBA00023125"/>
    </source>
</evidence>